<dbReference type="InterPro" id="IPR001906">
    <property type="entry name" value="Terpene_synth_N"/>
</dbReference>
<comment type="cofactor">
    <cofactor evidence="1">
        <name>Mg(2+)</name>
        <dbReference type="ChEBI" id="CHEBI:18420"/>
    </cofactor>
</comment>
<evidence type="ECO:0000256" key="1">
    <source>
        <dbReference type="ARBA" id="ARBA00001946"/>
    </source>
</evidence>
<evidence type="ECO:0000259" key="4">
    <source>
        <dbReference type="Pfam" id="PF01397"/>
    </source>
</evidence>
<evidence type="ECO:0008006" key="8">
    <source>
        <dbReference type="Google" id="ProtNLM"/>
    </source>
</evidence>
<dbReference type="PANTHER" id="PTHR31225:SF73">
    <property type="entry name" value="NERYL DIPHOSPHATE DIPHOSPHATASE, CHLOROPLASTIC"/>
    <property type="match status" value="1"/>
</dbReference>
<comment type="caution">
    <text evidence="6">The sequence shown here is derived from an EMBL/GenBank/DDBJ whole genome shotgun (WGS) entry which is preliminary data.</text>
</comment>
<dbReference type="AlphaFoldDB" id="A0AAN9PLW4"/>
<dbReference type="Proteomes" id="UP001359559">
    <property type="component" value="Unassembled WGS sequence"/>
</dbReference>
<dbReference type="GO" id="GO:0000287">
    <property type="term" value="F:magnesium ion binding"/>
    <property type="evidence" value="ECO:0007669"/>
    <property type="project" value="InterPro"/>
</dbReference>
<evidence type="ECO:0000256" key="3">
    <source>
        <dbReference type="ARBA" id="ARBA00022842"/>
    </source>
</evidence>
<dbReference type="SUPFAM" id="SSF48239">
    <property type="entry name" value="Terpenoid cyclases/Protein prenyltransferases"/>
    <property type="match status" value="1"/>
</dbReference>
<evidence type="ECO:0000313" key="7">
    <source>
        <dbReference type="Proteomes" id="UP001359559"/>
    </source>
</evidence>
<dbReference type="Gene3D" id="1.10.600.10">
    <property type="entry name" value="Farnesyl Diphosphate Synthase"/>
    <property type="match status" value="1"/>
</dbReference>
<dbReference type="InterPro" id="IPR008949">
    <property type="entry name" value="Isoprenoid_synthase_dom_sf"/>
</dbReference>
<dbReference type="InterPro" id="IPR005630">
    <property type="entry name" value="Terpene_synthase_metal-bd"/>
</dbReference>
<feature type="domain" description="Terpene synthase metal-binding" evidence="5">
    <location>
        <begin position="225"/>
        <end position="464"/>
    </location>
</feature>
<evidence type="ECO:0000256" key="2">
    <source>
        <dbReference type="ARBA" id="ARBA00022723"/>
    </source>
</evidence>
<dbReference type="Gene3D" id="1.50.10.130">
    <property type="entry name" value="Terpene synthase, N-terminal domain"/>
    <property type="match status" value="1"/>
</dbReference>
<dbReference type="SFLD" id="SFLDG01019">
    <property type="entry name" value="Terpene_Cyclase_Like_1_C_Termi"/>
    <property type="match status" value="1"/>
</dbReference>
<dbReference type="GO" id="GO:0010333">
    <property type="term" value="F:terpene synthase activity"/>
    <property type="evidence" value="ECO:0007669"/>
    <property type="project" value="InterPro"/>
</dbReference>
<dbReference type="GO" id="GO:0016114">
    <property type="term" value="P:terpenoid biosynthetic process"/>
    <property type="evidence" value="ECO:0007669"/>
    <property type="project" value="InterPro"/>
</dbReference>
<evidence type="ECO:0000259" key="5">
    <source>
        <dbReference type="Pfam" id="PF03936"/>
    </source>
</evidence>
<dbReference type="InterPro" id="IPR036965">
    <property type="entry name" value="Terpene_synth_N_sf"/>
</dbReference>
<dbReference type="InterPro" id="IPR008930">
    <property type="entry name" value="Terpenoid_cyclase/PrenylTrfase"/>
</dbReference>
<gene>
    <name evidence="6" type="ORF">RJT34_13537</name>
</gene>
<dbReference type="EMBL" id="JAYKXN010000003">
    <property type="protein sequence ID" value="KAK7302644.1"/>
    <property type="molecule type" value="Genomic_DNA"/>
</dbReference>
<sequence length="522" mass="60573">MDVKQALMLKLKEAKHVCMKLFSEDPMESLYMIDIIQRLGIEHLFEEEIEVALQNQQMILSNIISPNDFFNRHQLYQVAHTFRLMRQGGHYVNADVVDSLMKSNKIEFIEKYGEDVKGLIALYEAAQLSIEGEDSLEDAGHLSYQLLNAWLTRHKDHHEATYVANTLHHPLHYSLSRFRDIADVFLSDFKTKKEWTCLEELAEINSCIVRLMNQIEIIQVYKWWKDLGLGKEVEFGRYEPLKWYMWPMACFTDPSFSDQRIELTKPISLVYVIDDIFDVHGTRDQLTIFTDAVNRWELAGTEQLPEFMKTCLRALYDITNDFSEKIYKKHGLNPIHILKKSWVRLLNAFLEEAHWLNSDHLPKAEEYLNNGIVSTGVHVVLVHAFFLLVQDINKETVAIIDDFPDIIYSVAKILRLSDDLEGAKSEDQNGRDGSYLDCYINEHQGISAEDAQEHVAHLISKEWKRLNREIIITPNAIPSSFNKFCLNAVRMVPLMYNYRSDPSLLSLQEHVRSLVKAGATHI</sequence>
<dbReference type="Pfam" id="PF03936">
    <property type="entry name" value="Terpene_synth_C"/>
    <property type="match status" value="1"/>
</dbReference>
<dbReference type="Pfam" id="PF01397">
    <property type="entry name" value="Terpene_synth"/>
    <property type="match status" value="1"/>
</dbReference>
<keyword evidence="7" id="KW-1185">Reference proteome</keyword>
<dbReference type="InterPro" id="IPR034741">
    <property type="entry name" value="Terpene_cyclase-like_1_C"/>
</dbReference>
<name>A0AAN9PLW4_CLITE</name>
<keyword evidence="2" id="KW-0479">Metal-binding</keyword>
<protein>
    <recommendedName>
        <fullName evidence="8">S-linalool synthase</fullName>
    </recommendedName>
</protein>
<evidence type="ECO:0000313" key="6">
    <source>
        <dbReference type="EMBL" id="KAK7302644.1"/>
    </source>
</evidence>
<accession>A0AAN9PLW4</accession>
<dbReference type="PANTHER" id="PTHR31225">
    <property type="entry name" value="OS04G0344100 PROTEIN-RELATED"/>
    <property type="match status" value="1"/>
</dbReference>
<dbReference type="SUPFAM" id="SSF48576">
    <property type="entry name" value="Terpenoid synthases"/>
    <property type="match status" value="1"/>
</dbReference>
<proteinExistence type="predicted"/>
<organism evidence="6 7">
    <name type="scientific">Clitoria ternatea</name>
    <name type="common">Butterfly pea</name>
    <dbReference type="NCBI Taxonomy" id="43366"/>
    <lineage>
        <taxon>Eukaryota</taxon>
        <taxon>Viridiplantae</taxon>
        <taxon>Streptophyta</taxon>
        <taxon>Embryophyta</taxon>
        <taxon>Tracheophyta</taxon>
        <taxon>Spermatophyta</taxon>
        <taxon>Magnoliopsida</taxon>
        <taxon>eudicotyledons</taxon>
        <taxon>Gunneridae</taxon>
        <taxon>Pentapetalae</taxon>
        <taxon>rosids</taxon>
        <taxon>fabids</taxon>
        <taxon>Fabales</taxon>
        <taxon>Fabaceae</taxon>
        <taxon>Papilionoideae</taxon>
        <taxon>50 kb inversion clade</taxon>
        <taxon>NPAAA clade</taxon>
        <taxon>indigoferoid/millettioid clade</taxon>
        <taxon>Phaseoleae</taxon>
        <taxon>Clitoria</taxon>
    </lineage>
</organism>
<feature type="domain" description="Terpene synthase N-terminal" evidence="4">
    <location>
        <begin position="14"/>
        <end position="163"/>
    </location>
</feature>
<keyword evidence="3" id="KW-0460">Magnesium</keyword>
<dbReference type="SFLD" id="SFLDS00005">
    <property type="entry name" value="Isoprenoid_Synthase_Type_I"/>
    <property type="match status" value="1"/>
</dbReference>
<dbReference type="InterPro" id="IPR050148">
    <property type="entry name" value="Terpene_synthase-like"/>
</dbReference>
<reference evidence="6 7" key="1">
    <citation type="submission" date="2024-01" db="EMBL/GenBank/DDBJ databases">
        <title>The genomes of 5 underutilized Papilionoideae crops provide insights into root nodulation and disease resistance.</title>
        <authorList>
            <person name="Yuan L."/>
        </authorList>
    </citation>
    <scope>NUCLEOTIDE SEQUENCE [LARGE SCALE GENOMIC DNA]</scope>
    <source>
        <strain evidence="6">LY-2023</strain>
        <tissue evidence="6">Leaf</tissue>
    </source>
</reference>